<proteinExistence type="predicted"/>
<evidence type="ECO:0000313" key="1">
    <source>
        <dbReference type="EMBL" id="CAI26945.1"/>
    </source>
</evidence>
<keyword evidence="2" id="KW-1185">Reference proteome</keyword>
<gene>
    <name evidence="1" type="ordered locus">ERWE_CDS_04510</name>
</gene>
<protein>
    <submittedName>
        <fullName evidence="1">Uncharacterized protein</fullName>
    </submittedName>
</protein>
<dbReference type="HOGENOM" id="CLU_645187_0_0_5"/>
<name>A0A0H3LZV6_EHRRW</name>
<sequence>MEVKNVYTVRNVPESIFEDIRNGKVIGIECVAVGYKSAEKLVLKYFEGKDKARYEIPDSAEICIVTLIVKLCNDKGLCYVYVRLQQNEILGFKRIFYFPISKQGAGGLDFRRPIEQDADVISVIPILSTQNLRVAELSILNQLDKEVYIKIVETRKLCCIPYKRRSLILCSELINRCILEGKSRRCVSESLESYDALISNVECIAIGNMHGKKMVLNYIDAGNRKSYEVPNAEVYIFALLMELRTGQALSSRAELLYLRINKEEMYNFCNTLYYPVLIRGHLELKAKMPLTQHGEIISSCYMSSIKDKHFHELLILKELGEEVYIETVENRKLCCISYTKKRLISCQDVVHNYLSQKNESTLYQNLKLSNERLYSAIEEDEDISSIHSTDNKDGEDSIFESSEHIYESIDNVIVTHPIVHYVQKE</sequence>
<dbReference type="EMBL" id="CR925678">
    <property type="protein sequence ID" value="CAI26945.1"/>
    <property type="molecule type" value="Genomic_DNA"/>
</dbReference>
<organism evidence="1 2">
    <name type="scientific">Ehrlichia ruminantium (strain Welgevonden)</name>
    <dbReference type="NCBI Taxonomy" id="254945"/>
    <lineage>
        <taxon>Bacteria</taxon>
        <taxon>Pseudomonadati</taxon>
        <taxon>Pseudomonadota</taxon>
        <taxon>Alphaproteobacteria</taxon>
        <taxon>Rickettsiales</taxon>
        <taxon>Anaplasmataceae</taxon>
        <taxon>Ehrlichia</taxon>
    </lineage>
</organism>
<dbReference type="AlphaFoldDB" id="A0A0H3LZV6"/>
<accession>A0A0H3LZV6</accession>
<evidence type="ECO:0000313" key="2">
    <source>
        <dbReference type="Proteomes" id="UP000001021"/>
    </source>
</evidence>
<reference evidence="1 2" key="1">
    <citation type="journal article" date="2006" name="J. Bacteriol.">
        <title>Comparative genomic analysis of three strains of Ehrlichia ruminantium reveals an active process of genome size plasticity.</title>
        <authorList>
            <person name="Frutos R."/>
            <person name="Viari A."/>
            <person name="Ferraz C."/>
            <person name="Morgat A."/>
            <person name="Eychenie S."/>
            <person name="Kandassami Y."/>
            <person name="Chantal I."/>
            <person name="Bensaid A."/>
            <person name="Coissac E."/>
            <person name="Vachiery N."/>
            <person name="Demaille J."/>
            <person name="Martinez D."/>
        </authorList>
    </citation>
    <scope>NUCLEOTIDE SEQUENCE [LARGE SCALE GENOMIC DNA]</scope>
    <source>
        <strain evidence="1 2">Welgevonden</strain>
    </source>
</reference>
<dbReference type="Proteomes" id="UP000001021">
    <property type="component" value="Chromosome"/>
</dbReference>
<dbReference type="KEGG" id="erw:ERWE_CDS_04510"/>
<dbReference type="KEGG" id="eru:Erum4320"/>